<evidence type="ECO:0000313" key="6">
    <source>
        <dbReference type="EMBL" id="EQB57263.1"/>
    </source>
</evidence>
<dbReference type="InterPro" id="IPR036770">
    <property type="entry name" value="Ankyrin_rpt-contain_sf"/>
</dbReference>
<dbReference type="InterPro" id="IPR051165">
    <property type="entry name" value="Multifunctional_ANK_Repeat"/>
</dbReference>
<dbReference type="AlphaFoldDB" id="T0KXS1"/>
<reference evidence="7" key="1">
    <citation type="journal article" date="2013" name="Mol. Plant Microbe Interact.">
        <title>Global aspects of pacC regulation of pathogenicity genes in Colletotrichum gloeosporioides as revealed by transcriptome analysis.</title>
        <authorList>
            <person name="Alkan N."/>
            <person name="Meng X."/>
            <person name="Friedlander G."/>
            <person name="Reuveni E."/>
            <person name="Sukno S."/>
            <person name="Sherman A."/>
            <person name="Thon M."/>
            <person name="Fluhr R."/>
            <person name="Prusky D."/>
        </authorList>
    </citation>
    <scope>NUCLEOTIDE SEQUENCE [LARGE SCALE GENOMIC DNA]</scope>
    <source>
        <strain evidence="7">Cg-14</strain>
    </source>
</reference>
<evidence type="ECO:0000256" key="4">
    <source>
        <dbReference type="SAM" id="MobiDB-lite"/>
    </source>
</evidence>
<dbReference type="SMART" id="SM00248">
    <property type="entry name" value="ANK"/>
    <property type="match status" value="7"/>
</dbReference>
<accession>T0KXS1</accession>
<keyword evidence="2 3" id="KW-0040">ANK repeat</keyword>
<dbReference type="InterPro" id="IPR002110">
    <property type="entry name" value="Ankyrin_rpt"/>
</dbReference>
<dbReference type="PROSITE" id="PS50297">
    <property type="entry name" value="ANK_REP_REGION"/>
    <property type="match status" value="1"/>
</dbReference>
<dbReference type="Pfam" id="PF24809">
    <property type="entry name" value="DUF7708"/>
    <property type="match status" value="1"/>
</dbReference>
<dbReference type="PANTHER" id="PTHR24123:SF33">
    <property type="entry name" value="PROTEIN HOS4"/>
    <property type="match status" value="1"/>
</dbReference>
<dbReference type="Pfam" id="PF12796">
    <property type="entry name" value="Ank_2"/>
    <property type="match status" value="1"/>
</dbReference>
<dbReference type="InterPro" id="IPR056125">
    <property type="entry name" value="DUF7708"/>
</dbReference>
<dbReference type="EMBL" id="AMYD01000540">
    <property type="protein sequence ID" value="EQB57263.1"/>
    <property type="molecule type" value="Genomic_DNA"/>
</dbReference>
<dbReference type="SUPFAM" id="SSF48403">
    <property type="entry name" value="Ankyrin repeat"/>
    <property type="match status" value="1"/>
</dbReference>
<feature type="domain" description="DUF7708" evidence="5">
    <location>
        <begin position="73"/>
        <end position="216"/>
    </location>
</feature>
<comment type="caution">
    <text evidence="6">The sequence shown here is derived from an EMBL/GenBank/DDBJ whole genome shotgun (WGS) entry which is preliminary data.</text>
</comment>
<evidence type="ECO:0000256" key="1">
    <source>
        <dbReference type="ARBA" id="ARBA00022737"/>
    </source>
</evidence>
<gene>
    <name evidence="6" type="ORF">CGLO_02630</name>
</gene>
<dbReference type="PANTHER" id="PTHR24123">
    <property type="entry name" value="ANKYRIN REPEAT-CONTAINING"/>
    <property type="match status" value="1"/>
</dbReference>
<organism evidence="6 7">
    <name type="scientific">Colletotrichum gloeosporioides (strain Cg-14)</name>
    <name type="common">Anthracnose fungus</name>
    <name type="synonym">Glomerella cingulata</name>
    <dbReference type="NCBI Taxonomy" id="1237896"/>
    <lineage>
        <taxon>Eukaryota</taxon>
        <taxon>Fungi</taxon>
        <taxon>Dikarya</taxon>
        <taxon>Ascomycota</taxon>
        <taxon>Pezizomycotina</taxon>
        <taxon>Sordariomycetes</taxon>
        <taxon>Hypocreomycetidae</taxon>
        <taxon>Glomerellales</taxon>
        <taxon>Glomerellaceae</taxon>
        <taxon>Colletotrichum</taxon>
        <taxon>Colletotrichum gloeosporioides species complex</taxon>
    </lineage>
</organism>
<evidence type="ECO:0000313" key="7">
    <source>
        <dbReference type="Proteomes" id="UP000015530"/>
    </source>
</evidence>
<feature type="region of interest" description="Disordered" evidence="4">
    <location>
        <begin position="592"/>
        <end position="611"/>
    </location>
</feature>
<keyword evidence="1" id="KW-0677">Repeat</keyword>
<feature type="compositionally biased region" description="Polar residues" evidence="4">
    <location>
        <begin position="592"/>
        <end position="603"/>
    </location>
</feature>
<evidence type="ECO:0000256" key="3">
    <source>
        <dbReference type="PROSITE-ProRule" id="PRU00023"/>
    </source>
</evidence>
<feature type="repeat" description="ANK" evidence="3">
    <location>
        <begin position="501"/>
        <end position="533"/>
    </location>
</feature>
<feature type="region of interest" description="Disordered" evidence="4">
    <location>
        <begin position="828"/>
        <end position="847"/>
    </location>
</feature>
<dbReference type="Proteomes" id="UP000015530">
    <property type="component" value="Unassembled WGS sequence"/>
</dbReference>
<dbReference type="STRING" id="1237896.T0KXS1"/>
<dbReference type="Gene3D" id="1.25.40.20">
    <property type="entry name" value="Ankyrin repeat-containing domain"/>
    <property type="match status" value="2"/>
</dbReference>
<sequence>MAPSDTTTPSLWDIARKRLTNTEEAQLAKAAVDDNSLSQQLLELVQEKKQRCMERRWKFKLSNGEVIVIRDLFEKVVRWLQKFKEVGDIAVQYDPVYAALPWAGVRLLLQVVVNDTETLGAVAEGLETVSHLIARCALYEGIYLAPSTQLSQKMHVELVEALTVLYTVILQWLSKAGSYYAMSAGKRFLSSAVSPAPTLVLIAEKERKVNDLAAAIQSQLVSGTAQAVKVLVTNSSSLFDLMQDLEKPVLRVDEPIRGEQIRNLCRGFISFDGDARTLAFSHESIREFVRKLDGFDPTTLHQMAVSQCLKYLTKRCGDVEDTSHNSSRLMMPVPKKALPIKNVEADVEARASTLFWSYAVCYWPLHYTSIRGIYYRPKVEDEILEFVFDHHGLKFNKWLQDIPVSSQLERQNGGERLSWAIELLKEVTGLGLNFNSSIFLASVYGIAGILERLAIENADMDWDAKNNAGLSGTYLSAQYGRHDALRFLLSHGANIGKIEGRFGTPIQAAAFHGHTETVKILLQHGADALASGQFSTALHAAIEGGHEAVVDLLACEDSSHRQSDLRDLVKAASYNGYHTAIRALLRQHIQSQPNMSDTSQGIHSRTRSHTYRHDSPLRFKEAIPGSNDILQAALYGISSNGLPLSVVDNITNINESGGLFGNALQAACFGGSAQWVHVLLERGADVNSVGNAGSALRAASLGGHDAVVKLLLGRKATLGPDERDALEACALKNRLSTLRLLVDHFNLKNITDYSECKRYFNAAMRTARREDRYQMVVFMVENGAGLLRRDMLKDAAKGGQEAITNFLRSTDNAPHSLLDIYLTDTGNVQDRLLNPQPPPPPPPVPSQ</sequence>
<dbReference type="PROSITE" id="PS50088">
    <property type="entry name" value="ANK_REPEAT"/>
    <property type="match status" value="1"/>
</dbReference>
<dbReference type="HOGENOM" id="CLU_336490_0_0_1"/>
<evidence type="ECO:0000259" key="5">
    <source>
        <dbReference type="Pfam" id="PF24809"/>
    </source>
</evidence>
<proteinExistence type="predicted"/>
<feature type="compositionally biased region" description="Pro residues" evidence="4">
    <location>
        <begin position="835"/>
        <end position="847"/>
    </location>
</feature>
<evidence type="ECO:0000256" key="2">
    <source>
        <dbReference type="ARBA" id="ARBA00023043"/>
    </source>
</evidence>
<name>T0KXS1_COLGC</name>
<protein>
    <recommendedName>
        <fullName evidence="5">DUF7708 domain-containing protein</fullName>
    </recommendedName>
</protein>
<dbReference type="OrthoDB" id="7464126at2759"/>